<comment type="caution">
    <text evidence="2">The sequence shown here is derived from an EMBL/GenBank/DDBJ whole genome shotgun (WGS) entry which is preliminary data.</text>
</comment>
<organism evidence="2 3">
    <name type="scientific">Popillia japonica</name>
    <name type="common">Japanese beetle</name>
    <dbReference type="NCBI Taxonomy" id="7064"/>
    <lineage>
        <taxon>Eukaryota</taxon>
        <taxon>Metazoa</taxon>
        <taxon>Ecdysozoa</taxon>
        <taxon>Arthropoda</taxon>
        <taxon>Hexapoda</taxon>
        <taxon>Insecta</taxon>
        <taxon>Pterygota</taxon>
        <taxon>Neoptera</taxon>
        <taxon>Endopterygota</taxon>
        <taxon>Coleoptera</taxon>
        <taxon>Polyphaga</taxon>
        <taxon>Scarabaeiformia</taxon>
        <taxon>Scarabaeidae</taxon>
        <taxon>Rutelinae</taxon>
        <taxon>Popillia</taxon>
    </lineage>
</organism>
<keyword evidence="3" id="KW-1185">Reference proteome</keyword>
<protein>
    <submittedName>
        <fullName evidence="2">Uncharacterized protein</fullName>
    </submittedName>
</protein>
<reference evidence="2 3" key="1">
    <citation type="journal article" date="2024" name="BMC Genomics">
        <title>De novo assembly and annotation of Popillia japonica's genome with initial clues to its potential as an invasive pest.</title>
        <authorList>
            <person name="Cucini C."/>
            <person name="Boschi S."/>
            <person name="Funari R."/>
            <person name="Cardaioli E."/>
            <person name="Iannotti N."/>
            <person name="Marturano G."/>
            <person name="Paoli F."/>
            <person name="Bruttini M."/>
            <person name="Carapelli A."/>
            <person name="Frati F."/>
            <person name="Nardi F."/>
        </authorList>
    </citation>
    <scope>NUCLEOTIDE SEQUENCE [LARGE SCALE GENOMIC DNA]</scope>
    <source>
        <strain evidence="2">DMR45628</strain>
    </source>
</reference>
<evidence type="ECO:0000313" key="2">
    <source>
        <dbReference type="EMBL" id="KAK9687643.1"/>
    </source>
</evidence>
<evidence type="ECO:0000256" key="1">
    <source>
        <dbReference type="SAM" id="MobiDB-lite"/>
    </source>
</evidence>
<name>A0AAW1IE17_POPJA</name>
<evidence type="ECO:0000313" key="3">
    <source>
        <dbReference type="Proteomes" id="UP001458880"/>
    </source>
</evidence>
<gene>
    <name evidence="2" type="ORF">QE152_g36120</name>
</gene>
<dbReference type="EMBL" id="JASPKY010000631">
    <property type="protein sequence ID" value="KAK9687643.1"/>
    <property type="molecule type" value="Genomic_DNA"/>
</dbReference>
<dbReference type="Proteomes" id="UP001458880">
    <property type="component" value="Unassembled WGS sequence"/>
</dbReference>
<feature type="compositionally biased region" description="Basic and acidic residues" evidence="1">
    <location>
        <begin position="68"/>
        <end position="80"/>
    </location>
</feature>
<proteinExistence type="predicted"/>
<feature type="compositionally biased region" description="Basic residues" evidence="1">
    <location>
        <begin position="55"/>
        <end position="67"/>
    </location>
</feature>
<sequence>MTDIPQNNHKPQYEEIETATTNKFLVVGMRPPPETPYVHPNFYLKNQIKLKRRIQPPTLRKRHARSTGRREYADIERDSKGGQTIAVRTDQEEDDYTPHRSRNFHYDEKLGEDRLR</sequence>
<dbReference type="AlphaFoldDB" id="A0AAW1IE17"/>
<feature type="region of interest" description="Disordered" evidence="1">
    <location>
        <begin position="55"/>
        <end position="116"/>
    </location>
</feature>
<feature type="compositionally biased region" description="Basic and acidic residues" evidence="1">
    <location>
        <begin position="104"/>
        <end position="116"/>
    </location>
</feature>
<accession>A0AAW1IE17</accession>